<evidence type="ECO:0000313" key="2">
    <source>
        <dbReference type="Proteomes" id="UP000245911"/>
    </source>
</evidence>
<name>A0A2T8HW14_9RHOB</name>
<accession>A0A2T8HW14</accession>
<dbReference type="EMBL" id="QDKM01000002">
    <property type="protein sequence ID" value="PVH29603.1"/>
    <property type="molecule type" value="Genomic_DNA"/>
</dbReference>
<dbReference type="InterPro" id="IPR038666">
    <property type="entry name" value="SSP1_head-tail_sf"/>
</dbReference>
<comment type="caution">
    <text evidence="1">The sequence shown here is derived from an EMBL/GenBank/DDBJ whole genome shotgun (WGS) entry which is preliminary data.</text>
</comment>
<dbReference type="Pfam" id="PF05521">
    <property type="entry name" value="Phage_HCP"/>
    <property type="match status" value="1"/>
</dbReference>
<proteinExistence type="predicted"/>
<protein>
    <submittedName>
        <fullName evidence="1">Phage tail protein</fullName>
    </submittedName>
</protein>
<dbReference type="RefSeq" id="WP_116557487.1">
    <property type="nucleotide sequence ID" value="NZ_QDKM01000002.1"/>
</dbReference>
<dbReference type="AlphaFoldDB" id="A0A2T8HW14"/>
<keyword evidence="2" id="KW-1185">Reference proteome</keyword>
<reference evidence="1 2" key="1">
    <citation type="submission" date="2018-04" db="EMBL/GenBank/DDBJ databases">
        <title>Pararhodobacter oceanense sp. nov., isolated from marine intertidal sediment.</title>
        <authorList>
            <person name="Wang X.-L."/>
            <person name="Du Z.-J."/>
        </authorList>
    </citation>
    <scope>NUCLEOTIDE SEQUENCE [LARGE SCALE GENOMIC DNA]</scope>
    <source>
        <strain evidence="1 2">AM505</strain>
    </source>
</reference>
<gene>
    <name evidence="1" type="ORF">DDE20_05625</name>
</gene>
<dbReference type="Gene3D" id="2.40.10.270">
    <property type="entry name" value="Bacteriophage SPP1 head-tail adaptor protein"/>
    <property type="match status" value="1"/>
</dbReference>
<evidence type="ECO:0000313" key="1">
    <source>
        <dbReference type="EMBL" id="PVH29603.1"/>
    </source>
</evidence>
<organism evidence="1 2">
    <name type="scientific">Pararhodobacter oceanensis</name>
    <dbReference type="NCBI Taxonomy" id="2172121"/>
    <lineage>
        <taxon>Bacteria</taxon>
        <taxon>Pseudomonadati</taxon>
        <taxon>Pseudomonadota</taxon>
        <taxon>Alphaproteobacteria</taxon>
        <taxon>Rhodobacterales</taxon>
        <taxon>Paracoccaceae</taxon>
        <taxon>Pararhodobacter</taxon>
    </lineage>
</organism>
<dbReference type="Proteomes" id="UP000245911">
    <property type="component" value="Unassembled WGS sequence"/>
</dbReference>
<dbReference type="OrthoDB" id="7570189at2"/>
<dbReference type="InterPro" id="IPR008767">
    <property type="entry name" value="Phage_SPP1_head-tail_adaptor"/>
</dbReference>
<sequence>MGYALNRPLVLEEAVTTSDGAGGYATQWQALGTLWAELRARSGSERRGVIAPEGRMLFRIYLRAAPQGSPQRPRPDQRLRDGVRIFTILAVSEADPQGAFLICHAREEVPA</sequence>